<keyword evidence="3" id="KW-0496">Mitochondrion</keyword>
<evidence type="ECO:0000259" key="2">
    <source>
        <dbReference type="PROSITE" id="PS50021"/>
    </source>
</evidence>
<protein>
    <recommendedName>
        <fullName evidence="2">Calponin-homology (CH) domain-containing protein</fullName>
    </recommendedName>
</protein>
<gene>
    <name evidence="3" type="ORF">PLBR_LOCUS4129</name>
</gene>
<accession>A0A3P3Y9U4</accession>
<evidence type="ECO:0000313" key="4">
    <source>
        <dbReference type="Proteomes" id="UP000290189"/>
    </source>
</evidence>
<organism evidence="3 4">
    <name type="scientific">Plasmodiophora brassicae</name>
    <name type="common">Clubroot disease agent</name>
    <dbReference type="NCBI Taxonomy" id="37360"/>
    <lineage>
        <taxon>Eukaryota</taxon>
        <taxon>Sar</taxon>
        <taxon>Rhizaria</taxon>
        <taxon>Endomyxa</taxon>
        <taxon>Phytomyxea</taxon>
        <taxon>Plasmodiophorida</taxon>
        <taxon>Plasmodiophoridae</taxon>
        <taxon>Plasmodiophora</taxon>
    </lineage>
</organism>
<reference evidence="3 4" key="1">
    <citation type="submission" date="2018-03" db="EMBL/GenBank/DDBJ databases">
        <authorList>
            <person name="Fogelqvist J."/>
        </authorList>
    </citation>
    <scope>NUCLEOTIDE SEQUENCE [LARGE SCALE GENOMIC DNA]</scope>
</reference>
<proteinExistence type="predicted"/>
<dbReference type="SUPFAM" id="SSF47576">
    <property type="entry name" value="Calponin-homology domain, CH-domain"/>
    <property type="match status" value="1"/>
</dbReference>
<dbReference type="InterPro" id="IPR036872">
    <property type="entry name" value="CH_dom_sf"/>
</dbReference>
<dbReference type="InterPro" id="IPR001715">
    <property type="entry name" value="CH_dom"/>
</dbReference>
<evidence type="ECO:0000313" key="3">
    <source>
        <dbReference type="EMBL" id="SPQ96914.1"/>
    </source>
</evidence>
<evidence type="ECO:0000256" key="1">
    <source>
        <dbReference type="SAM" id="MobiDB-lite"/>
    </source>
</evidence>
<dbReference type="CDD" id="cd00014">
    <property type="entry name" value="CH_SF"/>
    <property type="match status" value="1"/>
</dbReference>
<name>A0A3P3Y9U4_PLABS</name>
<dbReference type="PROSITE" id="PS50021">
    <property type="entry name" value="CH"/>
    <property type="match status" value="1"/>
</dbReference>
<feature type="domain" description="Calponin-homology (CH)" evidence="2">
    <location>
        <begin position="48"/>
        <end position="159"/>
    </location>
</feature>
<dbReference type="EMBL" id="OVEO01000006">
    <property type="protein sequence ID" value="SPQ96914.1"/>
    <property type="molecule type" value="Genomic_DNA"/>
</dbReference>
<feature type="region of interest" description="Disordered" evidence="1">
    <location>
        <begin position="289"/>
        <end position="336"/>
    </location>
</feature>
<geneLocation type="mitochondrion" evidence="3"/>
<sequence>MYERVRPALCTLMHGKSVPSVPVVVAVSVPPHSRTTVMSTTPAPSSDSALEKHLVARVHRVLQQLGDRTTFTDFADLTRHVSAFLLATFQIVTRRTLPNVNRAPSKPEHHRHNAQLFLDALRQHIGITLPGVDADLICQGDRDAVLQCIEVIEFLQRKRLRAGTSAVLGASANASDVGVEVADVESLQSWNDVLAGLQLPSVDTFQELRENASSVFTLATEAIVKKRLPNIVRRPLLKQHYIDNARVSLEALSRHLGMAGAPLIAPEQIANGDPIALRHCAMLLDQARNVRSSPRATTSQDEGANGAPSAHLSKGAPARKQDPVPSSAPDSPGRKRREVLYNDLLMRQVRAIGRKQEIELDRWRLHLLKVSAVELRRDQAWRHKVQTDICRNTTIMKKVRSDIQQYQIRKVFKEALKLERDYMRQQHAAFKARRQELERQWLNKKMSIEGFFRDKYEMLSAGIESDRARRQFQEMDLRRALRRLEKELKDERQKGLEGLRLKLAQEDRQVVLGVTPDKILDRLLKMRVH</sequence>
<dbReference type="Proteomes" id="UP000290189">
    <property type="component" value="Unassembled WGS sequence"/>
</dbReference>
<dbReference type="AlphaFoldDB" id="A0A3P3Y9U4"/>
<dbReference type="Gene3D" id="1.10.418.10">
    <property type="entry name" value="Calponin-like domain"/>
    <property type="match status" value="1"/>
</dbReference>
<feature type="compositionally biased region" description="Polar residues" evidence="1">
    <location>
        <begin position="289"/>
        <end position="302"/>
    </location>
</feature>